<dbReference type="SUPFAM" id="SSF51735">
    <property type="entry name" value="NAD(P)-binding Rossmann-fold domains"/>
    <property type="match status" value="1"/>
</dbReference>
<gene>
    <name evidence="2" type="ORF">EQY75_04700</name>
</gene>
<dbReference type="Proteomes" id="UP000290889">
    <property type="component" value="Chromosome"/>
</dbReference>
<dbReference type="PANTHER" id="PTHR43245">
    <property type="entry name" value="BIFUNCTIONAL POLYMYXIN RESISTANCE PROTEIN ARNA"/>
    <property type="match status" value="1"/>
</dbReference>
<dbReference type="PANTHER" id="PTHR43245:SF13">
    <property type="entry name" value="UDP-D-APIOSE_UDP-D-XYLOSE SYNTHASE 2"/>
    <property type="match status" value="1"/>
</dbReference>
<keyword evidence="3" id="KW-1185">Reference proteome</keyword>
<dbReference type="PRINTS" id="PR01713">
    <property type="entry name" value="NUCEPIMERASE"/>
</dbReference>
<evidence type="ECO:0000313" key="3">
    <source>
        <dbReference type="Proteomes" id="UP000290889"/>
    </source>
</evidence>
<dbReference type="RefSeq" id="WP_129603325.1">
    <property type="nucleotide sequence ID" value="NZ_CP035544.1"/>
</dbReference>
<dbReference type="Pfam" id="PF01370">
    <property type="entry name" value="Epimerase"/>
    <property type="match status" value="1"/>
</dbReference>
<dbReference type="OrthoDB" id="9801785at2"/>
<dbReference type="InterPro" id="IPR050177">
    <property type="entry name" value="Lipid_A_modif_metabolic_enz"/>
</dbReference>
<accession>A0A411E8C2</accession>
<reference evidence="2 3" key="1">
    <citation type="submission" date="2019-01" db="EMBL/GenBank/DDBJ databases">
        <title>Muriicola soli sp. nov., isolated from soil.</title>
        <authorList>
            <person name="Kang H.J."/>
            <person name="Kim S.B."/>
        </authorList>
    </citation>
    <scope>NUCLEOTIDE SEQUENCE [LARGE SCALE GENOMIC DNA]</scope>
    <source>
        <strain evidence="2 3">MMS17-SY002</strain>
    </source>
</reference>
<dbReference type="AlphaFoldDB" id="A0A411E8C2"/>
<protein>
    <submittedName>
        <fullName evidence="2">SDR family oxidoreductase</fullName>
    </submittedName>
</protein>
<dbReference type="CDD" id="cd05256">
    <property type="entry name" value="UDP_AE_SDR_e"/>
    <property type="match status" value="1"/>
</dbReference>
<dbReference type="InterPro" id="IPR036291">
    <property type="entry name" value="NAD(P)-bd_dom_sf"/>
</dbReference>
<feature type="domain" description="NAD-dependent epimerase/dehydratase" evidence="1">
    <location>
        <begin position="14"/>
        <end position="254"/>
    </location>
</feature>
<sequence length="334" mass="37072">MNLSQLNLNPEVRILVTGGAGFIGSNLCEALLQNGNQVNCLDNLATGHLHNIQHLLGHPNFKFTEGDIRDLKTCQQLCTGQDFVLHQAALGSVPRSLNDPITSNEVNVNGFLNMLVASRDQKVKRFVYAASSSTYGDSKGLPKVEDRIGKPLSPYAITKYVNELYADIFHKAYGLDTVGLRYFNVFGRKQDPNGAYAAVIPKFVMQLMKHESPVINGDGSYSRDFTYIDNVIEMNIRALSTTNSEALNQVYNVAFGEQTDLNELVSLLKKNLSSFDPKIADVKVKYGPPRKGDVPHSLASIEKAKTLLGYAPKFSIKQGLNEAIQWYWKNLKNQ</sequence>
<organism evidence="2 3">
    <name type="scientific">Muriicola soli</name>
    <dbReference type="NCBI Taxonomy" id="2507538"/>
    <lineage>
        <taxon>Bacteria</taxon>
        <taxon>Pseudomonadati</taxon>
        <taxon>Bacteroidota</taxon>
        <taxon>Flavobacteriia</taxon>
        <taxon>Flavobacteriales</taxon>
        <taxon>Flavobacteriaceae</taxon>
        <taxon>Muriicola</taxon>
    </lineage>
</organism>
<dbReference type="EMBL" id="CP035544">
    <property type="protein sequence ID" value="QBA63898.1"/>
    <property type="molecule type" value="Genomic_DNA"/>
</dbReference>
<dbReference type="Gene3D" id="3.90.25.10">
    <property type="entry name" value="UDP-galactose 4-epimerase, domain 1"/>
    <property type="match status" value="1"/>
</dbReference>
<name>A0A411E8C2_9FLAO</name>
<dbReference type="KEGG" id="mur:EQY75_04700"/>
<dbReference type="InterPro" id="IPR001509">
    <property type="entry name" value="Epimerase_deHydtase"/>
</dbReference>
<evidence type="ECO:0000259" key="1">
    <source>
        <dbReference type="Pfam" id="PF01370"/>
    </source>
</evidence>
<proteinExistence type="predicted"/>
<evidence type="ECO:0000313" key="2">
    <source>
        <dbReference type="EMBL" id="QBA63898.1"/>
    </source>
</evidence>
<dbReference type="Gene3D" id="3.40.50.720">
    <property type="entry name" value="NAD(P)-binding Rossmann-like Domain"/>
    <property type="match status" value="1"/>
</dbReference>